<feature type="domain" description="Fibronectin type-III" evidence="11">
    <location>
        <begin position="134"/>
        <end position="239"/>
    </location>
</feature>
<evidence type="ECO:0000256" key="4">
    <source>
        <dbReference type="ARBA" id="ARBA00022729"/>
    </source>
</evidence>
<dbReference type="Pfam" id="PF09238">
    <property type="entry name" value="IL4Ra_N"/>
    <property type="match status" value="1"/>
</dbReference>
<sequence>MTERWGSALHLRRALSVFLCTVTCHVLAAGHVQSLNCTTDFASELLCRWEVDSTTNCAKEFRLLYQKNYSEKKNLKCVPENGKDSSRGTRSNCTCTIRNEYFTSATEFELVLEANGTVIQNTTVIPADLILPRAVTNVSIEKTEQKTFILRWKWNYEPGFLLSKEPVTYELEYWIKQHPEQTLFHNIPNPEGSRYPFSASLLKPGHDYVTRLHYKFDNYHESRLWSPWSDVYELRTGDPEGTLEEKLQVVIPVSCMLVVALIVTSYLCFSKAKRVWWDEIPSPAKSTLVGEKFSWWWKMISSDEIKTPFHIPQRSHVGKQLSYKNPPSQRAADCSEQKEAAKSCLHQNTGGESSREECKVVLTPETPSVAPCLVICKCPAKTDAPSLQEESGTQPWENSASSLSGHIPHDDALASMFMELLDCGTGVHDVKIPGPAIEEHKMTWDCKSVNSSPQTLKAQQSCSTSLAISDSFPSKAPQSKHKCSMDSKKSVRSEESFESGYQSSNTDAPSPQAESPPDSLHQTQFPFSSETQPGSLISNQKPLNTLTCEIAKDRMNNPAYKSFGDLVPQSSGFCNPAYKSFRDLVPQSSGSDGLAYKSFGDFVPQSSGSDDPAYKSFGDLVSQSPGSDSPAYKNFGDLVPQSSWSDGPAYKSFRDLMSQSPGSDGLAYKSFRDLVSQSPGSDGLAYKSFRDLVSQSSGSDGLAYKSFGDVVPQSFVSDSPAYKSFGDLVPQSFGSDGLAYKSFGDLVPQSFGSDGLAYKSFGDLLPQSFVSDGLAYKSFGSLVSQSSGSDDLAYKSFGSLVSQSPGSDELAYKSFGSLVSQSPGFNGLTLGEADAYGCWGQ</sequence>
<reference evidence="12" key="1">
    <citation type="submission" date="2025-08" db="UniProtKB">
        <authorList>
            <consortium name="Ensembl"/>
        </authorList>
    </citation>
    <scope>IDENTIFICATION</scope>
</reference>
<dbReference type="PROSITE" id="PS50853">
    <property type="entry name" value="FN3"/>
    <property type="match status" value="1"/>
</dbReference>
<evidence type="ECO:0000256" key="3">
    <source>
        <dbReference type="ARBA" id="ARBA00022692"/>
    </source>
</evidence>
<dbReference type="GO" id="GO:0009897">
    <property type="term" value="C:external side of plasma membrane"/>
    <property type="evidence" value="ECO:0007669"/>
    <property type="project" value="TreeGrafter"/>
</dbReference>
<keyword evidence="3" id="KW-0812">Transmembrane</keyword>
<evidence type="ECO:0000256" key="2">
    <source>
        <dbReference type="ARBA" id="ARBA00022553"/>
    </source>
</evidence>
<dbReference type="Gene3D" id="2.60.40.10">
    <property type="entry name" value="Immunoglobulins"/>
    <property type="match status" value="2"/>
</dbReference>
<dbReference type="PANTHER" id="PTHR23037">
    <property type="entry name" value="CYTOKINE RECEPTOR"/>
    <property type="match status" value="1"/>
</dbReference>
<dbReference type="GO" id="GO:0004896">
    <property type="term" value="F:cytokine receptor activity"/>
    <property type="evidence" value="ECO:0007669"/>
    <property type="project" value="InterPro"/>
</dbReference>
<keyword evidence="8" id="KW-0325">Glycoprotein</keyword>
<dbReference type="AlphaFoldDB" id="A0A8D0GXE3"/>
<protein>
    <recommendedName>
        <fullName evidence="11">Fibronectin type-III domain-containing protein</fullName>
    </recommendedName>
</protein>
<dbReference type="SUPFAM" id="SSF49265">
    <property type="entry name" value="Fibronectin type III"/>
    <property type="match status" value="2"/>
</dbReference>
<feature type="chain" id="PRO_5034489721" description="Fibronectin type-III domain-containing protein" evidence="10">
    <location>
        <begin position="35"/>
        <end position="841"/>
    </location>
</feature>
<feature type="region of interest" description="Disordered" evidence="9">
    <location>
        <begin position="468"/>
        <end position="540"/>
    </location>
</feature>
<keyword evidence="13" id="KW-1185">Reference proteome</keyword>
<evidence type="ECO:0000256" key="1">
    <source>
        <dbReference type="ARBA" id="ARBA00004479"/>
    </source>
</evidence>
<evidence type="ECO:0000256" key="10">
    <source>
        <dbReference type="SAM" id="SignalP"/>
    </source>
</evidence>
<evidence type="ECO:0000256" key="9">
    <source>
        <dbReference type="SAM" id="MobiDB-lite"/>
    </source>
</evidence>
<keyword evidence="2" id="KW-0597">Phosphoprotein</keyword>
<accession>A0A8D0GXE3</accession>
<feature type="compositionally biased region" description="Polar residues" evidence="9">
    <location>
        <begin position="499"/>
        <end position="513"/>
    </location>
</feature>
<feature type="compositionally biased region" description="Polar residues" evidence="9">
    <location>
        <begin position="520"/>
        <end position="540"/>
    </location>
</feature>
<evidence type="ECO:0000313" key="12">
    <source>
        <dbReference type="Ensembl" id="ENSSPUP00000012847.1"/>
    </source>
</evidence>
<proteinExistence type="predicted"/>
<keyword evidence="4 10" id="KW-0732">Signal</keyword>
<evidence type="ECO:0000259" key="11">
    <source>
        <dbReference type="PROSITE" id="PS50853"/>
    </source>
</evidence>
<evidence type="ECO:0000256" key="7">
    <source>
        <dbReference type="ARBA" id="ARBA00023170"/>
    </source>
</evidence>
<organism evidence="12 13">
    <name type="scientific">Sphenodon punctatus</name>
    <name type="common">Tuatara</name>
    <name type="synonym">Hatteria punctata</name>
    <dbReference type="NCBI Taxonomy" id="8508"/>
    <lineage>
        <taxon>Eukaryota</taxon>
        <taxon>Metazoa</taxon>
        <taxon>Chordata</taxon>
        <taxon>Craniata</taxon>
        <taxon>Vertebrata</taxon>
        <taxon>Euteleostomi</taxon>
        <taxon>Lepidosauria</taxon>
        <taxon>Sphenodontia</taxon>
        <taxon>Sphenodontidae</taxon>
        <taxon>Sphenodon</taxon>
    </lineage>
</organism>
<evidence type="ECO:0000256" key="8">
    <source>
        <dbReference type="ARBA" id="ARBA00023180"/>
    </source>
</evidence>
<dbReference type="OMA" id="AVCVCHM"/>
<evidence type="ECO:0000256" key="6">
    <source>
        <dbReference type="ARBA" id="ARBA00023136"/>
    </source>
</evidence>
<feature type="compositionally biased region" description="Basic and acidic residues" evidence="9">
    <location>
        <begin position="483"/>
        <end position="495"/>
    </location>
</feature>
<keyword evidence="6" id="KW-0472">Membrane</keyword>
<comment type="subcellular location">
    <subcellularLocation>
        <location evidence="1">Membrane</location>
        <topology evidence="1">Single-pass type I membrane protein</topology>
    </subcellularLocation>
</comment>
<dbReference type="Proteomes" id="UP000694392">
    <property type="component" value="Unplaced"/>
</dbReference>
<dbReference type="GO" id="GO:0002532">
    <property type="term" value="P:production of molecular mediator involved in inflammatory response"/>
    <property type="evidence" value="ECO:0007669"/>
    <property type="project" value="InterPro"/>
</dbReference>
<keyword evidence="7" id="KW-0675">Receptor</keyword>
<dbReference type="InterPro" id="IPR036116">
    <property type="entry name" value="FN3_sf"/>
</dbReference>
<evidence type="ECO:0000256" key="5">
    <source>
        <dbReference type="ARBA" id="ARBA00022989"/>
    </source>
</evidence>
<feature type="signal peptide" evidence="10">
    <location>
        <begin position="1"/>
        <end position="34"/>
    </location>
</feature>
<dbReference type="PANTHER" id="PTHR23037:SF32">
    <property type="entry name" value="INTERLEUKIN-4 RECEPTOR SUBUNIT ALPHA"/>
    <property type="match status" value="1"/>
</dbReference>
<name>A0A8D0GXE3_SPHPU</name>
<dbReference type="InterPro" id="IPR015319">
    <property type="entry name" value="IL-4_rcpt-alpha_N"/>
</dbReference>
<reference evidence="12" key="2">
    <citation type="submission" date="2025-09" db="UniProtKB">
        <authorList>
            <consortium name="Ensembl"/>
        </authorList>
    </citation>
    <scope>IDENTIFICATION</scope>
</reference>
<dbReference type="Ensembl" id="ENSSPUT00000013707.1">
    <property type="protein sequence ID" value="ENSSPUP00000012847.1"/>
    <property type="gene ID" value="ENSSPUG00000009904.1"/>
</dbReference>
<keyword evidence="5" id="KW-1133">Transmembrane helix</keyword>
<dbReference type="GeneTree" id="ENSGT00510000049182"/>
<dbReference type="InterPro" id="IPR013783">
    <property type="entry name" value="Ig-like_fold"/>
</dbReference>
<evidence type="ECO:0000313" key="13">
    <source>
        <dbReference type="Proteomes" id="UP000694392"/>
    </source>
</evidence>
<dbReference type="InterPro" id="IPR003961">
    <property type="entry name" value="FN3_dom"/>
</dbReference>